<keyword evidence="2 5" id="KW-0812">Transmembrane</keyword>
<comment type="subcellular location">
    <subcellularLocation>
        <location evidence="1">Membrane</location>
        <topology evidence="1">Multi-pass membrane protein</topology>
    </subcellularLocation>
</comment>
<evidence type="ECO:0000313" key="7">
    <source>
        <dbReference type="EMBL" id="PXV71012.1"/>
    </source>
</evidence>
<dbReference type="EMBL" id="QICN01000001">
    <property type="protein sequence ID" value="PXV71012.1"/>
    <property type="molecule type" value="Genomic_DNA"/>
</dbReference>
<feature type="transmembrane region" description="Helical" evidence="5">
    <location>
        <begin position="199"/>
        <end position="218"/>
    </location>
</feature>
<protein>
    <submittedName>
        <fullName evidence="7">SulP family sulfate permease</fullName>
    </submittedName>
</protein>
<dbReference type="AlphaFoldDB" id="A0A318EJF6"/>
<sequence>MPPLAIALRETLREGYGGRELRADLLAGVSVGIIAVPLALALAIASGVPPQHGLYTAIVAGLLIALAGGSRFNVSGPTAAFVVILQPIAAQHGVGGLLLATFMAGVMLVAMGWGRAGQLIQFIPYPVTTGFTAGIAVVIASLQLSDFLGLPAAGSSHFVERMLALLRVLPEINPAEAALGSGVLLLLALWPRLGTRVPAYLAGAVVAAAAAYGARSLWPDCGIVTIADRFAYSVDGVVHAGIPAMLPAVHWPWQLPGADGTPMHLDFDLLRSLLGPAFAIAMLGAIESLLCAVVADGMTGRKHDPDAELVAQGLGNIAAPLFGGIPATGALARTAANVRAGARSPLASVFHALFVLAAMLLLAPVLSWLPMSGLAALLLMVAWNMSERHNVLRILRVAPRGDVLLLLVCFGLTVFFDMVIAVGFGVVLASLFFMHRMSRVAMVTLVGDGDPHAPRDLPEEVRYYRIAGPLFFGAAERAMAALRRHDHGVRALVLDLSAVPTIDATGLVALEELLDELHEAGVFVALCGAQRSVLGLLREGGYTRQAGARWYFASADAAVRWWQRGRAANS</sequence>
<feature type="transmembrane region" description="Helical" evidence="5">
    <location>
        <begin position="25"/>
        <end position="48"/>
    </location>
</feature>
<dbReference type="NCBIfam" id="NF008660">
    <property type="entry name" value="PRK11660.1"/>
    <property type="match status" value="1"/>
</dbReference>
<evidence type="ECO:0000256" key="3">
    <source>
        <dbReference type="ARBA" id="ARBA00022989"/>
    </source>
</evidence>
<evidence type="ECO:0000259" key="6">
    <source>
        <dbReference type="PROSITE" id="PS50801"/>
    </source>
</evidence>
<accession>A0A318EJF6</accession>
<feature type="transmembrane region" description="Helical" evidence="5">
    <location>
        <begin position="353"/>
        <end position="383"/>
    </location>
</feature>
<dbReference type="InterPro" id="IPR001902">
    <property type="entry name" value="SLC26A/SulP_fam"/>
</dbReference>
<dbReference type="Proteomes" id="UP000248330">
    <property type="component" value="Unassembled WGS sequence"/>
</dbReference>
<feature type="transmembrane region" description="Helical" evidence="5">
    <location>
        <begin position="94"/>
        <end position="113"/>
    </location>
</feature>
<feature type="transmembrane region" description="Helical" evidence="5">
    <location>
        <begin position="133"/>
        <end position="154"/>
    </location>
</feature>
<dbReference type="InterPro" id="IPR036513">
    <property type="entry name" value="STAS_dom_sf"/>
</dbReference>
<dbReference type="Pfam" id="PF00916">
    <property type="entry name" value="Sulfate_transp"/>
    <property type="match status" value="1"/>
</dbReference>
<evidence type="ECO:0000313" key="8">
    <source>
        <dbReference type="Proteomes" id="UP000248330"/>
    </source>
</evidence>
<evidence type="ECO:0000256" key="2">
    <source>
        <dbReference type="ARBA" id="ARBA00022692"/>
    </source>
</evidence>
<dbReference type="InterPro" id="IPR011547">
    <property type="entry name" value="SLC26A/SulP_dom"/>
</dbReference>
<dbReference type="SUPFAM" id="SSF52091">
    <property type="entry name" value="SpoIIaa-like"/>
    <property type="match status" value="1"/>
</dbReference>
<name>A0A318EJF6_9GAMM</name>
<keyword evidence="4 5" id="KW-0472">Membrane</keyword>
<feature type="transmembrane region" description="Helical" evidence="5">
    <location>
        <begin position="273"/>
        <end position="295"/>
    </location>
</feature>
<dbReference type="CDD" id="cd07042">
    <property type="entry name" value="STAS_SulP_like_sulfate_transporter"/>
    <property type="match status" value="1"/>
</dbReference>
<evidence type="ECO:0000256" key="4">
    <source>
        <dbReference type="ARBA" id="ARBA00023136"/>
    </source>
</evidence>
<reference evidence="7 8" key="1">
    <citation type="submission" date="2018-04" db="EMBL/GenBank/DDBJ databases">
        <title>Genomic Encyclopedia of Type Strains, Phase IV (KMG-IV): sequencing the most valuable type-strain genomes for metagenomic binning, comparative biology and taxonomic classification.</title>
        <authorList>
            <person name="Goeker M."/>
        </authorList>
    </citation>
    <scope>NUCLEOTIDE SEQUENCE [LARGE SCALE GENOMIC DNA]</scope>
    <source>
        <strain evidence="7 8">DSM 104150</strain>
    </source>
</reference>
<evidence type="ECO:0000256" key="1">
    <source>
        <dbReference type="ARBA" id="ARBA00004141"/>
    </source>
</evidence>
<dbReference type="Pfam" id="PF01740">
    <property type="entry name" value="STAS"/>
    <property type="match status" value="1"/>
</dbReference>
<feature type="transmembrane region" description="Helical" evidence="5">
    <location>
        <begin position="54"/>
        <end position="74"/>
    </location>
</feature>
<dbReference type="PROSITE" id="PS50801">
    <property type="entry name" value="STAS"/>
    <property type="match status" value="1"/>
</dbReference>
<feature type="domain" description="STAS" evidence="6">
    <location>
        <begin position="459"/>
        <end position="562"/>
    </location>
</feature>
<proteinExistence type="predicted"/>
<organism evidence="7 8">
    <name type="scientific">Sinimarinibacterium flocculans</name>
    <dbReference type="NCBI Taxonomy" id="985250"/>
    <lineage>
        <taxon>Bacteria</taxon>
        <taxon>Pseudomonadati</taxon>
        <taxon>Pseudomonadota</taxon>
        <taxon>Gammaproteobacteria</taxon>
        <taxon>Nevskiales</taxon>
        <taxon>Nevskiaceae</taxon>
        <taxon>Sinimarinibacterium</taxon>
    </lineage>
</organism>
<dbReference type="Gene3D" id="3.30.750.24">
    <property type="entry name" value="STAS domain"/>
    <property type="match status" value="1"/>
</dbReference>
<comment type="caution">
    <text evidence="7">The sequence shown here is derived from an EMBL/GenBank/DDBJ whole genome shotgun (WGS) entry which is preliminary data.</text>
</comment>
<dbReference type="GO" id="GO:0055085">
    <property type="term" value="P:transmembrane transport"/>
    <property type="evidence" value="ECO:0007669"/>
    <property type="project" value="InterPro"/>
</dbReference>
<dbReference type="InterPro" id="IPR002645">
    <property type="entry name" value="STAS_dom"/>
</dbReference>
<dbReference type="PANTHER" id="PTHR11814">
    <property type="entry name" value="SULFATE TRANSPORTER"/>
    <property type="match status" value="1"/>
</dbReference>
<keyword evidence="8" id="KW-1185">Reference proteome</keyword>
<dbReference type="GO" id="GO:0016020">
    <property type="term" value="C:membrane"/>
    <property type="evidence" value="ECO:0007669"/>
    <property type="project" value="UniProtKB-SubCell"/>
</dbReference>
<gene>
    <name evidence="7" type="ORF">C8D93_10150</name>
</gene>
<evidence type="ECO:0000256" key="5">
    <source>
        <dbReference type="SAM" id="Phobius"/>
    </source>
</evidence>
<feature type="transmembrane region" description="Helical" evidence="5">
    <location>
        <begin position="230"/>
        <end position="253"/>
    </location>
</feature>
<feature type="transmembrane region" description="Helical" evidence="5">
    <location>
        <begin position="403"/>
        <end position="433"/>
    </location>
</feature>
<keyword evidence="3 5" id="KW-1133">Transmembrane helix</keyword>